<evidence type="ECO:0000313" key="1">
    <source>
        <dbReference type="EMBL" id="SYX91986.1"/>
    </source>
</evidence>
<dbReference type="RefSeq" id="WP_147406531.1">
    <property type="nucleotide sequence ID" value="NZ_CBCSFL010000030.1"/>
</dbReference>
<accession>A0A383RZU2</accession>
<name>A0A383RZU2_9PSED</name>
<dbReference type="EMBL" id="UNOZ01000030">
    <property type="protein sequence ID" value="SYX91986.1"/>
    <property type="molecule type" value="Genomic_DNA"/>
</dbReference>
<sequence>MSANVHSPNPGIAQLNEPGASLQEEVIFLHTEFKDRCAVIREGQVVTYDVERRSDNRLYAINIEIVGEPPLH</sequence>
<evidence type="ECO:0000313" key="2">
    <source>
        <dbReference type="Proteomes" id="UP000263595"/>
    </source>
</evidence>
<proteinExistence type="predicted"/>
<reference evidence="2" key="1">
    <citation type="submission" date="2018-08" db="EMBL/GenBank/DDBJ databases">
        <authorList>
            <person name="Blom J."/>
        </authorList>
    </citation>
    <scope>NUCLEOTIDE SEQUENCE [LARGE SCALE GENOMIC DNA]</scope>
    <source>
        <strain evidence="2">CCOS 865</strain>
    </source>
</reference>
<keyword evidence="2" id="KW-1185">Reference proteome</keyword>
<dbReference type="AlphaFoldDB" id="A0A383RZU2"/>
<dbReference type="OrthoDB" id="6995414at2"/>
<dbReference type="Proteomes" id="UP000263595">
    <property type="component" value="Unassembled WGS sequence"/>
</dbReference>
<protein>
    <submittedName>
        <fullName evidence="1">Uncharacterized protein</fullName>
    </submittedName>
</protein>
<organism evidence="1 2">
    <name type="scientific">Pseudomonas reidholzensis</name>
    <dbReference type="NCBI Taxonomy" id="1785162"/>
    <lineage>
        <taxon>Bacteria</taxon>
        <taxon>Pseudomonadati</taxon>
        <taxon>Pseudomonadota</taxon>
        <taxon>Gammaproteobacteria</taxon>
        <taxon>Pseudomonadales</taxon>
        <taxon>Pseudomonadaceae</taxon>
        <taxon>Pseudomonas</taxon>
    </lineage>
</organism>
<gene>
    <name evidence="1" type="ORF">CCOS865_04266</name>
</gene>